<keyword evidence="4 10" id="KW-0285">Flavoprotein</keyword>
<dbReference type="InterPro" id="IPR036188">
    <property type="entry name" value="FAD/NAD-bd_sf"/>
</dbReference>
<dbReference type="STRING" id="3818.A0A444Y9S0"/>
<keyword evidence="6" id="KW-0521">NADP</keyword>
<dbReference type="AlphaFoldDB" id="A0A444Y9S0"/>
<name>A0A444Y9S0_ARAHY</name>
<proteinExistence type="inferred from homology"/>
<evidence type="ECO:0000313" key="11">
    <source>
        <dbReference type="EMBL" id="RYQ98678.1"/>
    </source>
</evidence>
<evidence type="ECO:0000313" key="12">
    <source>
        <dbReference type="Proteomes" id="UP000289738"/>
    </source>
</evidence>
<dbReference type="GO" id="GO:0050661">
    <property type="term" value="F:NADP binding"/>
    <property type="evidence" value="ECO:0007669"/>
    <property type="project" value="InterPro"/>
</dbReference>
<dbReference type="GO" id="GO:0103075">
    <property type="term" value="F:indole-3-pyruvate monooxygenase activity"/>
    <property type="evidence" value="ECO:0007669"/>
    <property type="project" value="UniProtKB-EC"/>
</dbReference>
<evidence type="ECO:0000256" key="3">
    <source>
        <dbReference type="ARBA" id="ARBA00009183"/>
    </source>
</evidence>
<comment type="caution">
    <text evidence="11">The sequence shown here is derived from an EMBL/GenBank/DDBJ whole genome shotgun (WGS) entry which is preliminary data.</text>
</comment>
<evidence type="ECO:0000256" key="8">
    <source>
        <dbReference type="ARBA" id="ARBA00023070"/>
    </source>
</evidence>
<sequence length="511" mass="57103">MWEICHVGGDIEVVYKDVVVHMVGGKVYRHFGSIEVYGMVLEGLVVEGCVWGISHILGFDIHIGESLARCSMKEVFAMSIAHTQLNHVHSRHSTVVAELDATIIEVPVVIVGAGPAGIATAGCLNKLKIFNIVLEKDDCPVSLWRKRAYDRLKLHLGKDFCSLPHYPFPSDFPNFVPRVDFLRYIDSYIAHFGIDINYNCSVDSAFIDQSSGKWRLLVTNNSSGAGEIYEAEFLVVASGENSEEYIPNIKGLENYQGESMHCSKYLNGREMYKKNVLVVGCGNSGMEIAYDLSTWGAYTSIVIRSQVHYFSKEMVYAGMLLLKHFTVEKVDKIMIVMSKLKYGNMSKYGLMRPKEGPFALKIKGGTTPTIDVGCVEKIKKGKVKVYPDISSIKEGKVVKFVDGQHAHFDAIIFATGYKTNVLKWLKDYKGLFNENGMPKPSYPNHWKGEHGIYSAGFSRRGLEGISFDAMKIANDINFTLTSRIIFCALSAHHDPAIIINHVQPSKIHNKH</sequence>
<dbReference type="GO" id="GO:0004499">
    <property type="term" value="F:N,N-dimethylaniline monooxygenase activity"/>
    <property type="evidence" value="ECO:0007669"/>
    <property type="project" value="InterPro"/>
</dbReference>
<dbReference type="SUPFAM" id="SSF51905">
    <property type="entry name" value="FAD/NAD(P)-binding domain"/>
    <property type="match status" value="2"/>
</dbReference>
<evidence type="ECO:0000256" key="7">
    <source>
        <dbReference type="ARBA" id="ARBA00023002"/>
    </source>
</evidence>
<keyword evidence="5 10" id="KW-0274">FAD</keyword>
<keyword evidence="12" id="KW-1185">Reference proteome</keyword>
<dbReference type="EMBL" id="SDMP01000017">
    <property type="protein sequence ID" value="RYQ98678.1"/>
    <property type="molecule type" value="Genomic_DNA"/>
</dbReference>
<dbReference type="GO" id="GO:0050660">
    <property type="term" value="F:flavin adenine dinucleotide binding"/>
    <property type="evidence" value="ECO:0007669"/>
    <property type="project" value="InterPro"/>
</dbReference>
<comment type="pathway">
    <text evidence="2">Plant hormone metabolism; auxin biosynthesis.</text>
</comment>
<dbReference type="Gene3D" id="3.50.50.60">
    <property type="entry name" value="FAD/NAD(P)-binding domain"/>
    <property type="match status" value="1"/>
</dbReference>
<organism evidence="11 12">
    <name type="scientific">Arachis hypogaea</name>
    <name type="common">Peanut</name>
    <dbReference type="NCBI Taxonomy" id="3818"/>
    <lineage>
        <taxon>Eukaryota</taxon>
        <taxon>Viridiplantae</taxon>
        <taxon>Streptophyta</taxon>
        <taxon>Embryophyta</taxon>
        <taxon>Tracheophyta</taxon>
        <taxon>Spermatophyta</taxon>
        <taxon>Magnoliopsida</taxon>
        <taxon>eudicotyledons</taxon>
        <taxon>Gunneridae</taxon>
        <taxon>Pentapetalae</taxon>
        <taxon>rosids</taxon>
        <taxon>fabids</taxon>
        <taxon>Fabales</taxon>
        <taxon>Fabaceae</taxon>
        <taxon>Papilionoideae</taxon>
        <taxon>50 kb inversion clade</taxon>
        <taxon>dalbergioids sensu lato</taxon>
        <taxon>Dalbergieae</taxon>
        <taxon>Pterocarpus clade</taxon>
        <taxon>Arachis</taxon>
    </lineage>
</organism>
<dbReference type="EC" id="1.-.-.-" evidence="10"/>
<dbReference type="PRINTS" id="PR00469">
    <property type="entry name" value="PNDRDTASEII"/>
</dbReference>
<protein>
    <recommendedName>
        <fullName evidence="10">Flavin-containing monooxygenase</fullName>
        <ecNumber evidence="10">1.-.-.-</ecNumber>
    </recommendedName>
</protein>
<dbReference type="GO" id="GO:0009851">
    <property type="term" value="P:auxin biosynthetic process"/>
    <property type="evidence" value="ECO:0007669"/>
    <property type="project" value="UniProtKB-KW"/>
</dbReference>
<dbReference type="Pfam" id="PF00743">
    <property type="entry name" value="FMO-like"/>
    <property type="match status" value="1"/>
</dbReference>
<dbReference type="PANTHER" id="PTHR43539:SF9">
    <property type="entry name" value="INDOLE-3-PYRUVATE MONOOXYGENASE YUCCA11-RELATED"/>
    <property type="match status" value="1"/>
</dbReference>
<evidence type="ECO:0000256" key="9">
    <source>
        <dbReference type="ARBA" id="ARBA00047707"/>
    </source>
</evidence>
<evidence type="ECO:0000256" key="4">
    <source>
        <dbReference type="ARBA" id="ARBA00022630"/>
    </source>
</evidence>
<comment type="cofactor">
    <cofactor evidence="1 10">
        <name>FAD</name>
        <dbReference type="ChEBI" id="CHEBI:57692"/>
    </cofactor>
</comment>
<keyword evidence="7 10" id="KW-0560">Oxidoreductase</keyword>
<dbReference type="InterPro" id="IPR050982">
    <property type="entry name" value="Auxin_biosynth/cation_transpt"/>
</dbReference>
<comment type="similarity">
    <text evidence="3 10">Belongs to the FMO family.</text>
</comment>
<evidence type="ECO:0000256" key="2">
    <source>
        <dbReference type="ARBA" id="ARBA00004814"/>
    </source>
</evidence>
<comment type="catalytic activity">
    <reaction evidence="9">
        <text>indole-3-pyruvate + NADPH + O2 + H(+) = (indol-3-yl)acetate + CO2 + NADP(+) + H2O</text>
        <dbReference type="Rhea" id="RHEA:34331"/>
        <dbReference type="ChEBI" id="CHEBI:15377"/>
        <dbReference type="ChEBI" id="CHEBI:15378"/>
        <dbReference type="ChEBI" id="CHEBI:15379"/>
        <dbReference type="ChEBI" id="CHEBI:16526"/>
        <dbReference type="ChEBI" id="CHEBI:17640"/>
        <dbReference type="ChEBI" id="CHEBI:30854"/>
        <dbReference type="ChEBI" id="CHEBI:57783"/>
        <dbReference type="ChEBI" id="CHEBI:58349"/>
        <dbReference type="EC" id="1.14.13.168"/>
    </reaction>
</comment>
<dbReference type="InterPro" id="IPR020946">
    <property type="entry name" value="Flavin_mOase-like"/>
</dbReference>
<reference evidence="11 12" key="1">
    <citation type="submission" date="2019-01" db="EMBL/GenBank/DDBJ databases">
        <title>Sequencing of cultivated peanut Arachis hypogaea provides insights into genome evolution and oil improvement.</title>
        <authorList>
            <person name="Chen X."/>
        </authorList>
    </citation>
    <scope>NUCLEOTIDE SEQUENCE [LARGE SCALE GENOMIC DNA]</scope>
    <source>
        <strain evidence="12">cv. Fuhuasheng</strain>
        <tissue evidence="11">Leaves</tissue>
    </source>
</reference>
<gene>
    <name evidence="11" type="ORF">Ahy_B07g086446</name>
</gene>
<evidence type="ECO:0000256" key="5">
    <source>
        <dbReference type="ARBA" id="ARBA00022827"/>
    </source>
</evidence>
<accession>A0A444Y9S0</accession>
<dbReference type="Proteomes" id="UP000289738">
    <property type="component" value="Chromosome B07"/>
</dbReference>
<evidence type="ECO:0000256" key="6">
    <source>
        <dbReference type="ARBA" id="ARBA00022857"/>
    </source>
</evidence>
<dbReference type="PRINTS" id="PR00368">
    <property type="entry name" value="FADPNR"/>
</dbReference>
<evidence type="ECO:0000256" key="1">
    <source>
        <dbReference type="ARBA" id="ARBA00001974"/>
    </source>
</evidence>
<dbReference type="PANTHER" id="PTHR43539">
    <property type="entry name" value="FLAVIN-BINDING MONOOXYGENASE-LIKE PROTEIN (AFU_ORTHOLOGUE AFUA_4G09220)"/>
    <property type="match status" value="1"/>
</dbReference>
<keyword evidence="10" id="KW-0503">Monooxygenase</keyword>
<keyword evidence="8" id="KW-0073">Auxin biosynthesis</keyword>
<evidence type="ECO:0000256" key="10">
    <source>
        <dbReference type="RuleBase" id="RU361177"/>
    </source>
</evidence>